<protein>
    <recommendedName>
        <fullName evidence="4">Major facilitator superfamily (MFS) profile domain-containing protein</fullName>
    </recommendedName>
</protein>
<keyword evidence="1" id="KW-0812">Transmembrane</keyword>
<keyword evidence="1" id="KW-1133">Transmembrane helix</keyword>
<evidence type="ECO:0008006" key="4">
    <source>
        <dbReference type="Google" id="ProtNLM"/>
    </source>
</evidence>
<proteinExistence type="predicted"/>
<accession>A0A0F7SDA0</accession>
<evidence type="ECO:0000313" key="2">
    <source>
        <dbReference type="EMBL" id="CDW99043.1"/>
    </source>
</evidence>
<gene>
    <name evidence="2" type="primary">SSCI67800.1</name>
</gene>
<dbReference type="EMBL" id="CCFA01004016">
    <property type="protein sequence ID" value="CDW99043.1"/>
    <property type="molecule type" value="Genomic_DNA"/>
</dbReference>
<dbReference type="Proteomes" id="UP000242770">
    <property type="component" value="Unassembled WGS sequence"/>
</dbReference>
<dbReference type="SUPFAM" id="SSF103473">
    <property type="entry name" value="MFS general substrate transporter"/>
    <property type="match status" value="1"/>
</dbReference>
<reference evidence="3" key="1">
    <citation type="submission" date="2014-06" db="EMBL/GenBank/DDBJ databases">
        <authorList>
            <person name="Berkman P.J."/>
        </authorList>
    </citation>
    <scope>NUCLEOTIDE SEQUENCE [LARGE SCALE GENOMIC DNA]</scope>
</reference>
<keyword evidence="3" id="KW-1185">Reference proteome</keyword>
<feature type="transmembrane region" description="Helical" evidence="1">
    <location>
        <begin position="40"/>
        <end position="60"/>
    </location>
</feature>
<dbReference type="InterPro" id="IPR036259">
    <property type="entry name" value="MFS_trans_sf"/>
</dbReference>
<dbReference type="AlphaFoldDB" id="A0A0F7SDA0"/>
<keyword evidence="1" id="KW-0472">Membrane</keyword>
<feature type="transmembrane region" description="Helical" evidence="1">
    <location>
        <begin position="72"/>
        <end position="91"/>
    </location>
</feature>
<evidence type="ECO:0000256" key="1">
    <source>
        <dbReference type="SAM" id="Phobius"/>
    </source>
</evidence>
<sequence length="128" mass="13545">MISYAFLALIAVSLDSVFVLYLYEPVPLGGVGFTSNSTGILLSINGLGGALVQLFVFPPLQKRLGTLRTYQLSMVAFPLSVILLPVANAVARAGEGTDGKWYTYTVWGCLLFGSDEQQLHEGGGAVSG</sequence>
<name>A0A0F7SDA0_9BASI</name>
<organism evidence="2 3">
    <name type="scientific">Sporisorium scitamineum</name>
    <dbReference type="NCBI Taxonomy" id="49012"/>
    <lineage>
        <taxon>Eukaryota</taxon>
        <taxon>Fungi</taxon>
        <taxon>Dikarya</taxon>
        <taxon>Basidiomycota</taxon>
        <taxon>Ustilaginomycotina</taxon>
        <taxon>Ustilaginomycetes</taxon>
        <taxon>Ustilaginales</taxon>
        <taxon>Ustilaginaceae</taxon>
        <taxon>Sporisorium</taxon>
    </lineage>
</organism>
<evidence type="ECO:0000313" key="3">
    <source>
        <dbReference type="Proteomes" id="UP000242770"/>
    </source>
</evidence>